<dbReference type="STRING" id="1852522.SAMN06295960_1062"/>
<protein>
    <submittedName>
        <fullName evidence="1">Uncharacterized conserved protein, DUF1697 family</fullName>
    </submittedName>
</protein>
<dbReference type="EMBL" id="FXAZ01000001">
    <property type="protein sequence ID" value="SMG20840.1"/>
    <property type="molecule type" value="Genomic_DNA"/>
</dbReference>
<accession>A0A1X7IZN5</accession>
<organism evidence="1 2">
    <name type="scientific">Paenibacillus aquistagni</name>
    <dbReference type="NCBI Taxonomy" id="1852522"/>
    <lineage>
        <taxon>Bacteria</taxon>
        <taxon>Bacillati</taxon>
        <taxon>Bacillota</taxon>
        <taxon>Bacilli</taxon>
        <taxon>Bacillales</taxon>
        <taxon>Paenibacillaceae</taxon>
        <taxon>Paenibacillus</taxon>
    </lineage>
</organism>
<sequence>MTTFIALLRGINVGGHNKIKMADLKQLLGSLGLMNVETYIQSGNVLFEANQDESSLQRLLEEEIKKAFGLTVTVVLRTGKEFLQVANHCPFTEAEIRSAQAAAAGECLHVAFLLKQPTAEGVELLKPYENDAEQYHIAGREVYLLYHDSIRNAKLGSRLHKLGTPATVRNWKTVLKLTSMIESRDVR</sequence>
<evidence type="ECO:0000313" key="1">
    <source>
        <dbReference type="EMBL" id="SMG20840.1"/>
    </source>
</evidence>
<keyword evidence="2" id="KW-1185">Reference proteome</keyword>
<dbReference type="OrthoDB" id="9806494at2"/>
<dbReference type="InterPro" id="IPR012545">
    <property type="entry name" value="DUF1697"/>
</dbReference>
<reference evidence="1 2" key="1">
    <citation type="submission" date="2017-04" db="EMBL/GenBank/DDBJ databases">
        <authorList>
            <person name="Afonso C.L."/>
            <person name="Miller P.J."/>
            <person name="Scott M.A."/>
            <person name="Spackman E."/>
            <person name="Goraichik I."/>
            <person name="Dimitrov K.M."/>
            <person name="Suarez D.L."/>
            <person name="Swayne D.E."/>
        </authorList>
    </citation>
    <scope>NUCLEOTIDE SEQUENCE [LARGE SCALE GENOMIC DNA]</scope>
    <source>
        <strain evidence="1 2">11</strain>
    </source>
</reference>
<dbReference type="PANTHER" id="PTHR36439">
    <property type="entry name" value="BLL4334 PROTEIN"/>
    <property type="match status" value="1"/>
</dbReference>
<dbReference type="SUPFAM" id="SSF160379">
    <property type="entry name" value="SP0830-like"/>
    <property type="match status" value="1"/>
</dbReference>
<proteinExistence type="predicted"/>
<dbReference type="Gene3D" id="3.30.70.1280">
    <property type="entry name" value="SP0830-like domains"/>
    <property type="match status" value="1"/>
</dbReference>
<evidence type="ECO:0000313" key="2">
    <source>
        <dbReference type="Proteomes" id="UP000193834"/>
    </source>
</evidence>
<gene>
    <name evidence="1" type="ORF">SAMN06295960_1062</name>
</gene>
<name>A0A1X7IZN5_9BACL</name>
<dbReference type="AlphaFoldDB" id="A0A1X7IZN5"/>
<dbReference type="Proteomes" id="UP000193834">
    <property type="component" value="Unassembled WGS sequence"/>
</dbReference>
<dbReference type="PIRSF" id="PIRSF008502">
    <property type="entry name" value="UCP008502"/>
    <property type="match status" value="1"/>
</dbReference>
<dbReference type="Pfam" id="PF08002">
    <property type="entry name" value="DUF1697"/>
    <property type="match status" value="1"/>
</dbReference>
<dbReference type="PANTHER" id="PTHR36439:SF1">
    <property type="entry name" value="DUF1697 DOMAIN-CONTAINING PROTEIN"/>
    <property type="match status" value="1"/>
</dbReference>
<dbReference type="RefSeq" id="WP_085493250.1">
    <property type="nucleotide sequence ID" value="NZ_FXAZ01000001.1"/>
</dbReference>